<dbReference type="InterPro" id="IPR016181">
    <property type="entry name" value="Acyl_CoA_acyltransferase"/>
</dbReference>
<gene>
    <name evidence="3" type="ORF">C7C46_13785</name>
</gene>
<reference evidence="3 4" key="1">
    <citation type="submission" date="2018-03" db="EMBL/GenBank/DDBJ databases">
        <title>Bioinformatic expansion and discovery of thiopeptide antibiotics.</title>
        <authorList>
            <person name="Schwalen C.J."/>
            <person name="Hudson G.A."/>
            <person name="Mitchell D.A."/>
        </authorList>
    </citation>
    <scope>NUCLEOTIDE SEQUENCE [LARGE SCALE GENOMIC DNA]</scope>
    <source>
        <strain evidence="3 4">ATCC 21389</strain>
    </source>
</reference>
<evidence type="ECO:0000256" key="1">
    <source>
        <dbReference type="SAM" id="MobiDB-lite"/>
    </source>
</evidence>
<dbReference type="OrthoDB" id="4375873at2"/>
<dbReference type="Gene3D" id="3.40.630.30">
    <property type="match status" value="1"/>
</dbReference>
<proteinExistence type="predicted"/>
<feature type="compositionally biased region" description="Low complexity" evidence="1">
    <location>
        <begin position="15"/>
        <end position="32"/>
    </location>
</feature>
<accession>A0A2V4N648</accession>
<name>A0A2V4N648_9ACTN</name>
<keyword evidence="4" id="KW-1185">Reference proteome</keyword>
<sequence>MAGRPTRTPNSAQRPGAPSSPCSEPGSPSGAEAAPDALAGRAGPPSVHRPGSRHGEARRGKARQGKAVRMRRMLLTATDVAAACAAWTWIPDDAELVEGEEFTIARMPEHFAWDLSVLAFTPSGPLGPAVDAVIERARALEVPALDWEVGLGAPAGLAAELTARGGQVKMALDVLARDLREDGPALPSPVADLTVRWATDFETSRDGMAVALTGFGGALPPVARIEARAAKDAASVPAGGGGMLVAYLDGTPVGFGDLSLLDGVARLSGGVVVPAQRGRGIYRALLDARLAYAAEHGARMAVVKGNVNTSAPILRKAGFTSFGQEPIYAVPLR</sequence>
<protein>
    <submittedName>
        <fullName evidence="3">N-acetyltransferase</fullName>
    </submittedName>
</protein>
<dbReference type="GO" id="GO:0016747">
    <property type="term" value="F:acyltransferase activity, transferring groups other than amino-acyl groups"/>
    <property type="evidence" value="ECO:0007669"/>
    <property type="project" value="InterPro"/>
</dbReference>
<evidence type="ECO:0000313" key="3">
    <source>
        <dbReference type="EMBL" id="PYC79749.1"/>
    </source>
</evidence>
<dbReference type="CDD" id="cd04301">
    <property type="entry name" value="NAT_SF"/>
    <property type="match status" value="1"/>
</dbReference>
<dbReference type="PROSITE" id="PS51186">
    <property type="entry name" value="GNAT"/>
    <property type="match status" value="1"/>
</dbReference>
<keyword evidence="3" id="KW-0808">Transferase</keyword>
<comment type="caution">
    <text evidence="3">The sequence shown here is derived from an EMBL/GenBank/DDBJ whole genome shotgun (WGS) entry which is preliminary data.</text>
</comment>
<dbReference type="Pfam" id="PF00583">
    <property type="entry name" value="Acetyltransf_1"/>
    <property type="match status" value="1"/>
</dbReference>
<evidence type="ECO:0000313" key="4">
    <source>
        <dbReference type="Proteomes" id="UP000248039"/>
    </source>
</evidence>
<organism evidence="3 4">
    <name type="scientific">Streptomyces tateyamensis</name>
    <dbReference type="NCBI Taxonomy" id="565073"/>
    <lineage>
        <taxon>Bacteria</taxon>
        <taxon>Bacillati</taxon>
        <taxon>Actinomycetota</taxon>
        <taxon>Actinomycetes</taxon>
        <taxon>Kitasatosporales</taxon>
        <taxon>Streptomycetaceae</taxon>
        <taxon>Streptomyces</taxon>
    </lineage>
</organism>
<dbReference type="Proteomes" id="UP000248039">
    <property type="component" value="Unassembled WGS sequence"/>
</dbReference>
<feature type="region of interest" description="Disordered" evidence="1">
    <location>
        <begin position="1"/>
        <end position="67"/>
    </location>
</feature>
<feature type="domain" description="N-acetyltransferase" evidence="2">
    <location>
        <begin position="188"/>
        <end position="333"/>
    </location>
</feature>
<dbReference type="SUPFAM" id="SSF55729">
    <property type="entry name" value="Acyl-CoA N-acyltransferases (Nat)"/>
    <property type="match status" value="1"/>
</dbReference>
<dbReference type="InterPro" id="IPR000182">
    <property type="entry name" value="GNAT_dom"/>
</dbReference>
<dbReference type="EMBL" id="PYBW01000042">
    <property type="protein sequence ID" value="PYC79749.1"/>
    <property type="molecule type" value="Genomic_DNA"/>
</dbReference>
<dbReference type="AlphaFoldDB" id="A0A2V4N648"/>
<evidence type="ECO:0000259" key="2">
    <source>
        <dbReference type="PROSITE" id="PS51186"/>
    </source>
</evidence>